<organism evidence="3 4">
    <name type="scientific">Klenkia sesuvii</name>
    <dbReference type="NCBI Taxonomy" id="3103137"/>
    <lineage>
        <taxon>Bacteria</taxon>
        <taxon>Bacillati</taxon>
        <taxon>Actinomycetota</taxon>
        <taxon>Actinomycetes</taxon>
        <taxon>Geodermatophilales</taxon>
        <taxon>Geodermatophilaceae</taxon>
        <taxon>Klenkia</taxon>
    </lineage>
</organism>
<accession>A0ABU8DV76</accession>
<dbReference type="RefSeq" id="WP_336404703.1">
    <property type="nucleotide sequence ID" value="NZ_JBAPLU010000011.1"/>
</dbReference>
<dbReference type="EMBL" id="JBAPLU010000011">
    <property type="protein sequence ID" value="MEI4272573.1"/>
    <property type="molecule type" value="Genomic_DNA"/>
</dbReference>
<keyword evidence="2" id="KW-1133">Transmembrane helix</keyword>
<feature type="compositionally biased region" description="Gly residues" evidence="1">
    <location>
        <begin position="141"/>
        <end position="150"/>
    </location>
</feature>
<evidence type="ECO:0000256" key="1">
    <source>
        <dbReference type="SAM" id="MobiDB-lite"/>
    </source>
</evidence>
<dbReference type="Proteomes" id="UP001361570">
    <property type="component" value="Unassembled WGS sequence"/>
</dbReference>
<name>A0ABU8DV76_9ACTN</name>
<dbReference type="PANTHER" id="PTHR35007">
    <property type="entry name" value="INTEGRAL MEMBRANE PROTEIN-RELATED"/>
    <property type="match status" value="1"/>
</dbReference>
<gene>
    <name evidence="3" type="ORF">TEK04_12650</name>
</gene>
<feature type="transmembrane region" description="Helical" evidence="2">
    <location>
        <begin position="38"/>
        <end position="69"/>
    </location>
</feature>
<reference evidence="3 4" key="1">
    <citation type="submission" date="2024-03" db="EMBL/GenBank/DDBJ databases">
        <title>Draft genome sequence of Klenkia sp. LSe6-5.</title>
        <authorList>
            <person name="Duangmal K."/>
            <person name="Chantavorakit T."/>
        </authorList>
    </citation>
    <scope>NUCLEOTIDE SEQUENCE [LARGE SCALE GENOMIC DNA]</scope>
    <source>
        <strain evidence="3 4">LSe6-5</strain>
    </source>
</reference>
<proteinExistence type="predicted"/>
<comment type="caution">
    <text evidence="3">The sequence shown here is derived from an EMBL/GenBank/DDBJ whole genome shotgun (WGS) entry which is preliminary data.</text>
</comment>
<evidence type="ECO:0000256" key="2">
    <source>
        <dbReference type="SAM" id="Phobius"/>
    </source>
</evidence>
<feature type="transmembrane region" description="Helical" evidence="2">
    <location>
        <begin position="257"/>
        <end position="276"/>
    </location>
</feature>
<feature type="transmembrane region" description="Helical" evidence="2">
    <location>
        <begin position="225"/>
        <end position="245"/>
    </location>
</feature>
<keyword evidence="4" id="KW-1185">Reference proteome</keyword>
<keyword evidence="2" id="KW-0812">Transmembrane</keyword>
<evidence type="ECO:0000313" key="3">
    <source>
        <dbReference type="EMBL" id="MEI4272573.1"/>
    </source>
</evidence>
<feature type="region of interest" description="Disordered" evidence="1">
    <location>
        <begin position="141"/>
        <end position="167"/>
    </location>
</feature>
<dbReference type="PANTHER" id="PTHR35007:SF4">
    <property type="entry name" value="CONSERVED TRANSMEMBRANE PROTEIN-RELATED"/>
    <property type="match status" value="1"/>
</dbReference>
<protein>
    <submittedName>
        <fullName evidence="3">Pilus assembly protein TadB</fullName>
    </submittedName>
</protein>
<evidence type="ECO:0000313" key="4">
    <source>
        <dbReference type="Proteomes" id="UP001361570"/>
    </source>
</evidence>
<sequence length="286" mass="27703">MSGALLCLAAAVLCWPPVTVLARLRVPARPARGEVTVPAALAVAVGGVGAVVSTPVVGALAGTVTALALRAWRARQRALDGQAQVRALAEALGVLAAELRAGRPLAAATGTAVASCPHPGAARALRPVLAGAAVPGGAAPGGAEPGGAVKGGARQVRGPGGPAGELAGELPAEARTALDRVVTAAAVSARTGCSLAAVVTVAEDDLRARLRTRAELGAALSGPRASATVLAGLPVLGLAMGAGIGADPWSVLTTTPVGTVLLVVGVGLEAAGLLWSGRLAERAARS</sequence>
<keyword evidence="2" id="KW-0472">Membrane</keyword>